<feature type="transmembrane region" description="Helical" evidence="1">
    <location>
        <begin position="114"/>
        <end position="136"/>
    </location>
</feature>
<feature type="transmembrane region" description="Helical" evidence="1">
    <location>
        <begin position="88"/>
        <end position="107"/>
    </location>
</feature>
<reference evidence="2" key="1">
    <citation type="submission" date="2022-08" db="EMBL/GenBank/DDBJ databases">
        <title>Alicyclobacillus dauci DSM2870, complete genome.</title>
        <authorList>
            <person name="Wang Q."/>
            <person name="Cai R."/>
            <person name="Wang Z."/>
        </authorList>
    </citation>
    <scope>NUCLEOTIDE SEQUENCE</scope>
    <source>
        <strain evidence="2">DSM 28700</strain>
    </source>
</reference>
<sequence>MNNLSVKILRVIGYLLWGVFVNALAVWLIGPLVQDLAVYGVLAVAAIVLVWLTSIYPRARRPWISFTLFSLLLGQGLSALAFSSFAKTIVVTVVMALGLFIIAMWFGRVRFVPLFFGTVGIIVANAVLPFSDWPFLTQFKVVEQSRLHINPHDLDDAPFSVIHTPTGDALITVNGFVPSTELLQQLVGQATDTPDALQNVLQTASGEYQFVEFKDVNGHLERTTPSPQDLAKANPLQLIPSIFPFQLAHWYVVNGQVDEYLSPNLPSNQAVEAGMDPAAYASTMEAVSNQAVQVELTDWRNALSQLGVQPQQSGWYIQSGHLNGTYNGKSVSIPVNATSVVGQGHFTSVGANEVLLVGNNDLQVVDLDKQQVISTYRGTSQNPVPNDVMCGPLTRGGTDAVFINASPAYILTVDGTGSWKTVYTATSPTFRFETVLSDAGTPQIVTNDPSAVRNAPTRYFSAYHFVPSANGHSGQLQRDWRVFRTNVVNVTPITLSNGGAHQLAVSIYGTGEFLVLQKYNLPVLPIALIVLGVVIVGGWVVRIRAKKEGDRS</sequence>
<evidence type="ECO:0000313" key="2">
    <source>
        <dbReference type="EMBL" id="WAH35446.1"/>
    </source>
</evidence>
<dbReference type="Proteomes" id="UP001164803">
    <property type="component" value="Chromosome"/>
</dbReference>
<proteinExistence type="predicted"/>
<keyword evidence="1" id="KW-0472">Membrane</keyword>
<feature type="transmembrane region" description="Helical" evidence="1">
    <location>
        <begin position="523"/>
        <end position="541"/>
    </location>
</feature>
<name>A0ABY6YY06_9BACL</name>
<feature type="transmembrane region" description="Helical" evidence="1">
    <location>
        <begin position="63"/>
        <end position="82"/>
    </location>
</feature>
<gene>
    <name evidence="2" type="ORF">NZD86_14185</name>
</gene>
<keyword evidence="1" id="KW-0812">Transmembrane</keyword>
<keyword evidence="3" id="KW-1185">Reference proteome</keyword>
<dbReference type="EMBL" id="CP104064">
    <property type="protein sequence ID" value="WAH35446.1"/>
    <property type="molecule type" value="Genomic_DNA"/>
</dbReference>
<evidence type="ECO:0000256" key="1">
    <source>
        <dbReference type="SAM" id="Phobius"/>
    </source>
</evidence>
<accession>A0ABY6YY06</accession>
<organism evidence="2 3">
    <name type="scientific">Alicyclobacillus dauci</name>
    <dbReference type="NCBI Taxonomy" id="1475485"/>
    <lineage>
        <taxon>Bacteria</taxon>
        <taxon>Bacillati</taxon>
        <taxon>Bacillota</taxon>
        <taxon>Bacilli</taxon>
        <taxon>Bacillales</taxon>
        <taxon>Alicyclobacillaceae</taxon>
        <taxon>Alicyclobacillus</taxon>
    </lineage>
</organism>
<keyword evidence="1" id="KW-1133">Transmembrane helix</keyword>
<feature type="transmembrane region" description="Helical" evidence="1">
    <location>
        <begin position="36"/>
        <end position="56"/>
    </location>
</feature>
<protein>
    <submittedName>
        <fullName evidence="2">Uncharacterized protein</fullName>
    </submittedName>
</protein>
<feature type="transmembrane region" description="Helical" evidence="1">
    <location>
        <begin position="12"/>
        <end position="30"/>
    </location>
</feature>
<evidence type="ECO:0000313" key="3">
    <source>
        <dbReference type="Proteomes" id="UP001164803"/>
    </source>
</evidence>
<dbReference type="RefSeq" id="WP_268042706.1">
    <property type="nucleotide sequence ID" value="NZ_CP104064.1"/>
</dbReference>